<sequence>MTKWEYNTYWFIETSTGCNKEHQTCTQWLNARGDEGWEAVQCNKDLSGEFDQMGVLFKRPVEATTA</sequence>
<name>A0A0F9BH11_9ZZZZ</name>
<accession>A0A0F9BH11</accession>
<evidence type="ECO:0008006" key="2">
    <source>
        <dbReference type="Google" id="ProtNLM"/>
    </source>
</evidence>
<dbReference type="EMBL" id="LAZR01037857">
    <property type="protein sequence ID" value="KKL21090.1"/>
    <property type="molecule type" value="Genomic_DNA"/>
</dbReference>
<proteinExistence type="predicted"/>
<organism evidence="1">
    <name type="scientific">marine sediment metagenome</name>
    <dbReference type="NCBI Taxonomy" id="412755"/>
    <lineage>
        <taxon>unclassified sequences</taxon>
        <taxon>metagenomes</taxon>
        <taxon>ecological metagenomes</taxon>
    </lineage>
</organism>
<gene>
    <name evidence="1" type="ORF">LCGC14_2448940</name>
</gene>
<dbReference type="AlphaFoldDB" id="A0A0F9BH11"/>
<comment type="caution">
    <text evidence="1">The sequence shown here is derived from an EMBL/GenBank/DDBJ whole genome shotgun (WGS) entry which is preliminary data.</text>
</comment>
<protein>
    <recommendedName>
        <fullName evidence="2">DUF4177 domain-containing protein</fullName>
    </recommendedName>
</protein>
<evidence type="ECO:0000313" key="1">
    <source>
        <dbReference type="EMBL" id="KKL21090.1"/>
    </source>
</evidence>
<reference evidence="1" key="1">
    <citation type="journal article" date="2015" name="Nature">
        <title>Complex archaea that bridge the gap between prokaryotes and eukaryotes.</title>
        <authorList>
            <person name="Spang A."/>
            <person name="Saw J.H."/>
            <person name="Jorgensen S.L."/>
            <person name="Zaremba-Niedzwiedzka K."/>
            <person name="Martijn J."/>
            <person name="Lind A.E."/>
            <person name="van Eijk R."/>
            <person name="Schleper C."/>
            <person name="Guy L."/>
            <person name="Ettema T.J."/>
        </authorList>
    </citation>
    <scope>NUCLEOTIDE SEQUENCE</scope>
</reference>